<keyword evidence="2" id="KW-0808">Transferase</keyword>
<name>A0A1Y3XUK3_9ACTN</name>
<keyword evidence="4" id="KW-0235">DNA replication</keyword>
<dbReference type="AlphaFoldDB" id="A0A1Y3XUK3"/>
<accession>A0A1Y3XUK3</accession>
<dbReference type="GO" id="GO:0006261">
    <property type="term" value="P:DNA-templated DNA replication"/>
    <property type="evidence" value="ECO:0007669"/>
    <property type="project" value="TreeGrafter"/>
</dbReference>
<evidence type="ECO:0000256" key="4">
    <source>
        <dbReference type="ARBA" id="ARBA00022705"/>
    </source>
</evidence>
<dbReference type="Gene3D" id="1.10.8.60">
    <property type="match status" value="1"/>
</dbReference>
<organism evidence="9 10">
    <name type="scientific">[Collinsella] massiliensis</name>
    <dbReference type="NCBI Taxonomy" id="1232426"/>
    <lineage>
        <taxon>Bacteria</taxon>
        <taxon>Bacillati</taxon>
        <taxon>Actinomycetota</taxon>
        <taxon>Coriobacteriia</taxon>
        <taxon>Coriobacteriales</taxon>
        <taxon>Coriobacteriaceae</taxon>
        <taxon>Enorma</taxon>
    </lineage>
</organism>
<comment type="caution">
    <text evidence="9">The sequence shown here is derived from an EMBL/GenBank/DDBJ whole genome shotgun (WGS) entry which is preliminary data.</text>
</comment>
<gene>
    <name evidence="9" type="ORF">B5G02_03045</name>
</gene>
<sequence>MASAKLLPAYLVVGPDEVKRTAAQDRLKARLEASGLAAFNLDERDMTKPQEPDEVIASLSTYPMGADFRLVILSGCEHLPKAMSEALVSYLAHPAPDTVCLIVADSLAKNTRLYKAVAKLGKQAIIDCSAKKRWELPAYVQGMAGRHGIAITSAAAEELVARSGESTRMLDTQLKKLAEVIGGGTIEVGDVERYVARTAEAKPWDFLDAVSARDAARALELYRLLPPRSEVRLFALLLGRVRELIVAKALDARGAARELASTLGVRDWQVKNHVRWSRAFTMDELVGALRSAEDVECALKGSRDSETAFVGWVLSLTK</sequence>
<dbReference type="Gene3D" id="3.40.50.300">
    <property type="entry name" value="P-loop containing nucleotide triphosphate hydrolases"/>
    <property type="match status" value="1"/>
</dbReference>
<evidence type="ECO:0000256" key="7">
    <source>
        <dbReference type="ARBA" id="ARBA00049244"/>
    </source>
</evidence>
<dbReference type="InterPro" id="IPR005790">
    <property type="entry name" value="DNA_polIII_delta"/>
</dbReference>
<dbReference type="Pfam" id="PF21694">
    <property type="entry name" value="DNA_pol3_delta_C"/>
    <property type="match status" value="1"/>
</dbReference>
<dbReference type="NCBIfam" id="TIGR01128">
    <property type="entry name" value="holA"/>
    <property type="match status" value="1"/>
</dbReference>
<keyword evidence="5" id="KW-0239">DNA-directed DNA polymerase</keyword>
<dbReference type="InterPro" id="IPR048466">
    <property type="entry name" value="DNA_pol3_delta-like_C"/>
</dbReference>
<dbReference type="Gene3D" id="1.20.272.10">
    <property type="match status" value="1"/>
</dbReference>
<dbReference type="OrthoDB" id="5243879at2"/>
<dbReference type="RefSeq" id="WP_094335132.1">
    <property type="nucleotide sequence ID" value="NZ_NFIE01000005.1"/>
</dbReference>
<evidence type="ECO:0000256" key="3">
    <source>
        <dbReference type="ARBA" id="ARBA00022695"/>
    </source>
</evidence>
<evidence type="ECO:0000256" key="5">
    <source>
        <dbReference type="ARBA" id="ARBA00022932"/>
    </source>
</evidence>
<comment type="similarity">
    <text evidence="6">Belongs to the DNA polymerase HolA subunit family.</text>
</comment>
<dbReference type="GO" id="GO:0009360">
    <property type="term" value="C:DNA polymerase III complex"/>
    <property type="evidence" value="ECO:0007669"/>
    <property type="project" value="TreeGrafter"/>
</dbReference>
<keyword evidence="3" id="KW-0548">Nucleotidyltransferase</keyword>
<evidence type="ECO:0000313" key="10">
    <source>
        <dbReference type="Proteomes" id="UP000195781"/>
    </source>
</evidence>
<dbReference type="SUPFAM" id="SSF48019">
    <property type="entry name" value="post-AAA+ oligomerization domain-like"/>
    <property type="match status" value="1"/>
</dbReference>
<evidence type="ECO:0000256" key="6">
    <source>
        <dbReference type="ARBA" id="ARBA00034754"/>
    </source>
</evidence>
<dbReference type="EC" id="2.7.7.7" evidence="1"/>
<dbReference type="Proteomes" id="UP000195781">
    <property type="component" value="Unassembled WGS sequence"/>
</dbReference>
<dbReference type="GO" id="GO:0003887">
    <property type="term" value="F:DNA-directed DNA polymerase activity"/>
    <property type="evidence" value="ECO:0007669"/>
    <property type="project" value="UniProtKB-KW"/>
</dbReference>
<evidence type="ECO:0000313" key="9">
    <source>
        <dbReference type="EMBL" id="OUN89205.1"/>
    </source>
</evidence>
<dbReference type="EMBL" id="NFIE01000005">
    <property type="protein sequence ID" value="OUN89205.1"/>
    <property type="molecule type" value="Genomic_DNA"/>
</dbReference>
<dbReference type="SUPFAM" id="SSF52540">
    <property type="entry name" value="P-loop containing nucleoside triphosphate hydrolases"/>
    <property type="match status" value="1"/>
</dbReference>
<protein>
    <recommendedName>
        <fullName evidence="1">DNA-directed DNA polymerase</fullName>
        <ecNumber evidence="1">2.7.7.7</ecNumber>
    </recommendedName>
</protein>
<proteinExistence type="inferred from homology"/>
<keyword evidence="10" id="KW-1185">Reference proteome</keyword>
<dbReference type="InterPro" id="IPR027417">
    <property type="entry name" value="P-loop_NTPase"/>
</dbReference>
<reference evidence="10" key="1">
    <citation type="submission" date="2017-04" db="EMBL/GenBank/DDBJ databases">
        <title>Function of individual gut microbiota members based on whole genome sequencing of pure cultures obtained from chicken caecum.</title>
        <authorList>
            <person name="Medvecky M."/>
            <person name="Cejkova D."/>
            <person name="Polansky O."/>
            <person name="Karasova D."/>
            <person name="Kubasova T."/>
            <person name="Cizek A."/>
            <person name="Rychlik I."/>
        </authorList>
    </citation>
    <scope>NUCLEOTIDE SEQUENCE [LARGE SCALE GENOMIC DNA]</scope>
    <source>
        <strain evidence="10">An5</strain>
    </source>
</reference>
<dbReference type="PANTHER" id="PTHR34388">
    <property type="entry name" value="DNA POLYMERASE III SUBUNIT DELTA"/>
    <property type="match status" value="1"/>
</dbReference>
<dbReference type="PANTHER" id="PTHR34388:SF1">
    <property type="entry name" value="DNA POLYMERASE III SUBUNIT DELTA"/>
    <property type="match status" value="1"/>
</dbReference>
<evidence type="ECO:0000259" key="8">
    <source>
        <dbReference type="Pfam" id="PF21694"/>
    </source>
</evidence>
<comment type="catalytic activity">
    <reaction evidence="7">
        <text>DNA(n) + a 2'-deoxyribonucleoside 5'-triphosphate = DNA(n+1) + diphosphate</text>
        <dbReference type="Rhea" id="RHEA:22508"/>
        <dbReference type="Rhea" id="RHEA-COMP:17339"/>
        <dbReference type="Rhea" id="RHEA-COMP:17340"/>
        <dbReference type="ChEBI" id="CHEBI:33019"/>
        <dbReference type="ChEBI" id="CHEBI:61560"/>
        <dbReference type="ChEBI" id="CHEBI:173112"/>
        <dbReference type="EC" id="2.7.7.7"/>
    </reaction>
</comment>
<dbReference type="InterPro" id="IPR008921">
    <property type="entry name" value="DNA_pol3_clamp-load_cplx_C"/>
</dbReference>
<dbReference type="GO" id="GO:0003677">
    <property type="term" value="F:DNA binding"/>
    <property type="evidence" value="ECO:0007669"/>
    <property type="project" value="InterPro"/>
</dbReference>
<evidence type="ECO:0000256" key="2">
    <source>
        <dbReference type="ARBA" id="ARBA00022679"/>
    </source>
</evidence>
<feature type="domain" description="DNA polymerase III delta subunit-like C-terminal" evidence="8">
    <location>
        <begin position="204"/>
        <end position="308"/>
    </location>
</feature>
<evidence type="ECO:0000256" key="1">
    <source>
        <dbReference type="ARBA" id="ARBA00012417"/>
    </source>
</evidence>